<feature type="transmembrane region" description="Helical" evidence="2">
    <location>
        <begin position="68"/>
        <end position="87"/>
    </location>
</feature>
<comment type="caution">
    <text evidence="3">The sequence shown here is derived from an EMBL/GenBank/DDBJ whole genome shotgun (WGS) entry which is preliminary data.</text>
</comment>
<keyword evidence="2" id="KW-1133">Transmembrane helix</keyword>
<keyword evidence="2" id="KW-0812">Transmembrane</keyword>
<proteinExistence type="predicted"/>
<evidence type="ECO:0000256" key="1">
    <source>
        <dbReference type="SAM" id="MobiDB-lite"/>
    </source>
</evidence>
<reference evidence="3 4" key="1">
    <citation type="submission" date="2021-06" db="EMBL/GenBank/DDBJ databases">
        <title>Caerostris darwini draft genome.</title>
        <authorList>
            <person name="Kono N."/>
            <person name="Arakawa K."/>
        </authorList>
    </citation>
    <scope>NUCLEOTIDE SEQUENCE [LARGE SCALE GENOMIC DNA]</scope>
</reference>
<evidence type="ECO:0000313" key="4">
    <source>
        <dbReference type="Proteomes" id="UP001054837"/>
    </source>
</evidence>
<dbReference type="Proteomes" id="UP001054837">
    <property type="component" value="Unassembled WGS sequence"/>
</dbReference>
<keyword evidence="2" id="KW-0472">Membrane</keyword>
<feature type="compositionally biased region" description="Basic and acidic residues" evidence="1">
    <location>
        <begin position="241"/>
        <end position="317"/>
    </location>
</feature>
<feature type="region of interest" description="Disordered" evidence="1">
    <location>
        <begin position="241"/>
        <end position="355"/>
    </location>
</feature>
<dbReference type="EMBL" id="BPLQ01014490">
    <property type="protein sequence ID" value="GIY80273.1"/>
    <property type="molecule type" value="Genomic_DNA"/>
</dbReference>
<dbReference type="AlphaFoldDB" id="A0AAV4WD55"/>
<keyword evidence="4" id="KW-1185">Reference proteome</keyword>
<accession>A0AAV4WD55</accession>
<feature type="transmembrane region" description="Helical" evidence="2">
    <location>
        <begin position="32"/>
        <end position="56"/>
    </location>
</feature>
<name>A0AAV4WD55_9ARAC</name>
<gene>
    <name evidence="3" type="ORF">CDAR_19361</name>
</gene>
<sequence>MEPEIANPPAGQDAAPVEPPTRDCGSILKEKAVGLFVIGVFFTVPVLYFISISAFHGEDSNSSVTHNIIAALITALAGFAAAFLYAYKDVIIATQAARFWACIRGLRTCIMGLGRCIMALRTCVVDLQRCISDLDEQQPTPDQGPEVIEMLGTPTTEGIRNVLNYDSSSIPQVLLNPEELRQELALPLRLPHHEPRIDLARQVRHVWAPLPEQPVREPQQHLPELEQPVREPQQHLPELEQPVREPQQHRPELEQPVREPQQHRPELEQPVREPQQHRPELEQPVREPQQRRPELEQPVREPQQRRPELEQPREERQSPTNPIFSPTPFPSMEQLNPPEDERRPCSRYGHVPKRF</sequence>
<organism evidence="3 4">
    <name type="scientific">Caerostris darwini</name>
    <dbReference type="NCBI Taxonomy" id="1538125"/>
    <lineage>
        <taxon>Eukaryota</taxon>
        <taxon>Metazoa</taxon>
        <taxon>Ecdysozoa</taxon>
        <taxon>Arthropoda</taxon>
        <taxon>Chelicerata</taxon>
        <taxon>Arachnida</taxon>
        <taxon>Araneae</taxon>
        <taxon>Araneomorphae</taxon>
        <taxon>Entelegynae</taxon>
        <taxon>Araneoidea</taxon>
        <taxon>Araneidae</taxon>
        <taxon>Caerostris</taxon>
    </lineage>
</organism>
<evidence type="ECO:0000256" key="2">
    <source>
        <dbReference type="SAM" id="Phobius"/>
    </source>
</evidence>
<protein>
    <submittedName>
        <fullName evidence="3">Uncharacterized protein</fullName>
    </submittedName>
</protein>
<feature type="region of interest" description="Disordered" evidence="1">
    <location>
        <begin position="1"/>
        <end position="21"/>
    </location>
</feature>
<dbReference type="SUPFAM" id="SSF57997">
    <property type="entry name" value="Tropomyosin"/>
    <property type="match status" value="1"/>
</dbReference>
<evidence type="ECO:0000313" key="3">
    <source>
        <dbReference type="EMBL" id="GIY80273.1"/>
    </source>
</evidence>